<accession>G5H936</accession>
<dbReference type="STRING" id="742725.HMPREF9450_02122"/>
<organism evidence="1 2">
    <name type="scientific">Alistipes indistinctus YIT 12060</name>
    <dbReference type="NCBI Taxonomy" id="742725"/>
    <lineage>
        <taxon>Bacteria</taxon>
        <taxon>Pseudomonadati</taxon>
        <taxon>Bacteroidota</taxon>
        <taxon>Bacteroidia</taxon>
        <taxon>Bacteroidales</taxon>
        <taxon>Rikenellaceae</taxon>
        <taxon>Alistipes</taxon>
    </lineage>
</organism>
<sequence>MTYPQVYYVTYREYLIRRKAYIDEISLQQGMLRKVLFHMIVGNPYIKKEHKPRKETDLYLLPNEANIKKNIQPTRMTRHEADFFRSCGYNVYEGHIK</sequence>
<evidence type="ECO:0000313" key="2">
    <source>
        <dbReference type="Proteomes" id="UP000006008"/>
    </source>
</evidence>
<comment type="caution">
    <text evidence="1">The sequence shown here is derived from an EMBL/GenBank/DDBJ whole genome shotgun (WGS) entry which is preliminary data.</text>
</comment>
<dbReference type="AlphaFoldDB" id="G5H936"/>
<evidence type="ECO:0000313" key="1">
    <source>
        <dbReference type="EMBL" id="EHB92073.1"/>
    </source>
</evidence>
<reference evidence="1 2" key="1">
    <citation type="submission" date="2011-08" db="EMBL/GenBank/DDBJ databases">
        <title>The Genome Sequence of Alistipes indistinctus YIT 12060.</title>
        <authorList>
            <consortium name="The Broad Institute Genome Sequencing Platform"/>
            <person name="Earl A."/>
            <person name="Ward D."/>
            <person name="Feldgarden M."/>
            <person name="Gevers D."/>
            <person name="Morotomi M."/>
            <person name="Young S.K."/>
            <person name="Zeng Q."/>
            <person name="Gargeya S."/>
            <person name="Fitzgerald M."/>
            <person name="Haas B."/>
            <person name="Abouelleil A."/>
            <person name="Alvarado L."/>
            <person name="Arachchi H.M."/>
            <person name="Berlin A."/>
            <person name="Brown A."/>
            <person name="Chapman S.B."/>
            <person name="Chen Z."/>
            <person name="Dunbar C."/>
            <person name="Freedman E."/>
            <person name="Gearin G."/>
            <person name="Gellesch M."/>
            <person name="Goldberg J."/>
            <person name="Griggs A."/>
            <person name="Gujja S."/>
            <person name="Heiman D."/>
            <person name="Howarth C."/>
            <person name="Larson L."/>
            <person name="Lui A."/>
            <person name="MacDonald P.J.P."/>
            <person name="Montmayeur A."/>
            <person name="Murphy C."/>
            <person name="Neiman D."/>
            <person name="Pearson M."/>
            <person name="Priest M."/>
            <person name="Roberts A."/>
            <person name="Saif S."/>
            <person name="Shea T."/>
            <person name="Shenoy N."/>
            <person name="Sisk P."/>
            <person name="Stolte C."/>
            <person name="Sykes S."/>
            <person name="Wortman J."/>
            <person name="Nusbaum C."/>
            <person name="Birren B."/>
        </authorList>
    </citation>
    <scope>NUCLEOTIDE SEQUENCE [LARGE SCALE GENOMIC DNA]</scope>
    <source>
        <strain evidence="1 2">YIT 12060</strain>
    </source>
</reference>
<proteinExistence type="predicted"/>
<protein>
    <submittedName>
        <fullName evidence="1">Uncharacterized protein</fullName>
    </submittedName>
</protein>
<gene>
    <name evidence="1" type="ORF">HMPREF9450_02122</name>
</gene>
<dbReference type="HOGENOM" id="CLU_2340609_0_0_10"/>
<name>G5H936_9BACT</name>
<dbReference type="EMBL" id="ADLD01000013">
    <property type="protein sequence ID" value="EHB92073.1"/>
    <property type="molecule type" value="Genomic_DNA"/>
</dbReference>
<dbReference type="PATRIC" id="fig|742725.3.peg.2192"/>
<dbReference type="Proteomes" id="UP000006008">
    <property type="component" value="Unassembled WGS sequence"/>
</dbReference>
<keyword evidence="2" id="KW-1185">Reference proteome</keyword>